<evidence type="ECO:0000256" key="4">
    <source>
        <dbReference type="ARBA" id="ARBA00023163"/>
    </source>
</evidence>
<keyword evidence="3 7" id="KW-0238">DNA-binding</keyword>
<dbReference type="Gene3D" id="3.40.190.10">
    <property type="entry name" value="Periplasmic binding protein-like II"/>
    <property type="match status" value="2"/>
</dbReference>
<dbReference type="Proteomes" id="UP000255108">
    <property type="component" value="Unassembled WGS sequence"/>
</dbReference>
<dbReference type="SUPFAM" id="SSF53850">
    <property type="entry name" value="Periplasmic binding protein-like II"/>
    <property type="match status" value="1"/>
</dbReference>
<reference evidence="6 8" key="1">
    <citation type="submission" date="2018-06" db="EMBL/GenBank/DDBJ databases">
        <authorList>
            <consortium name="Pathogen Informatics"/>
            <person name="Doyle S."/>
        </authorList>
    </citation>
    <scope>NUCLEOTIDE SEQUENCE [LARGE SCALE GENOMIC DNA]</scope>
    <source>
        <strain evidence="6 8">NCTC11159</strain>
    </source>
</reference>
<evidence type="ECO:0000313" key="7">
    <source>
        <dbReference type="EMBL" id="TCU87121.1"/>
    </source>
</evidence>
<gene>
    <name evidence="6" type="primary">cmpR_3</name>
    <name evidence="7" type="ORF">EV682_105246</name>
    <name evidence="6" type="ORF">NCTC11159_01517</name>
</gene>
<dbReference type="EMBL" id="UGHR01000001">
    <property type="protein sequence ID" value="STQ90453.1"/>
    <property type="molecule type" value="Genomic_DNA"/>
</dbReference>
<comment type="similarity">
    <text evidence="1">Belongs to the LysR transcriptional regulatory family.</text>
</comment>
<dbReference type="InterPro" id="IPR036388">
    <property type="entry name" value="WH-like_DNA-bd_sf"/>
</dbReference>
<proteinExistence type="inferred from homology"/>
<name>A0A377Q6A2_9NEIS</name>
<dbReference type="OrthoDB" id="8807047at2"/>
<dbReference type="Pfam" id="PF03466">
    <property type="entry name" value="LysR_substrate"/>
    <property type="match status" value="1"/>
</dbReference>
<evidence type="ECO:0000313" key="8">
    <source>
        <dbReference type="Proteomes" id="UP000255108"/>
    </source>
</evidence>
<dbReference type="InterPro" id="IPR000847">
    <property type="entry name" value="LysR_HTH_N"/>
</dbReference>
<sequence length="295" mass="32151">MALNIDDLQLLIDIVACGSFSQAAARRGWSQPQVSQRVGLLEADLGAQLFQRHRRGAIPTAACLSFLPAVQEALATLEAGRTAIQGAPALPRMTLACMPSLASVVFGPILVALAKAPMEIRCSTDHSQTIMENLLSSKAQFGFILKCPAVAGIQMERIWRSPIIAVVHKRHPLAKSGALTLADIANEQLAPQFWGDGCDQLINQLRSLRSASGPIHAIQPSSAAREMAMEHGFLTFMPEVAVKRDLREGRLIKLAISDLPLWEWEVMMAWRSGKRSDVSKQQVIDTVRAMAADWA</sequence>
<evidence type="ECO:0000259" key="5">
    <source>
        <dbReference type="PROSITE" id="PS50931"/>
    </source>
</evidence>
<dbReference type="Gene3D" id="1.10.10.10">
    <property type="entry name" value="Winged helix-like DNA-binding domain superfamily/Winged helix DNA-binding domain"/>
    <property type="match status" value="1"/>
</dbReference>
<keyword evidence="4" id="KW-0804">Transcription</keyword>
<dbReference type="PANTHER" id="PTHR30126:SF39">
    <property type="entry name" value="HTH-TYPE TRANSCRIPTIONAL REGULATOR CYSL"/>
    <property type="match status" value="1"/>
</dbReference>
<protein>
    <submittedName>
        <fullName evidence="7">DNA-binding transcriptional LysR family regulator</fullName>
    </submittedName>
    <submittedName>
        <fullName evidence="6">HTH-type transcriptional activator CmpR</fullName>
    </submittedName>
</protein>
<evidence type="ECO:0000256" key="3">
    <source>
        <dbReference type="ARBA" id="ARBA00023125"/>
    </source>
</evidence>
<dbReference type="GO" id="GO:0000976">
    <property type="term" value="F:transcription cis-regulatory region binding"/>
    <property type="evidence" value="ECO:0007669"/>
    <property type="project" value="TreeGrafter"/>
</dbReference>
<dbReference type="RefSeq" id="WP_115226772.1">
    <property type="nucleotide sequence ID" value="NZ_CAWOLO010000005.1"/>
</dbReference>
<dbReference type="CDD" id="cd05466">
    <property type="entry name" value="PBP2_LTTR_substrate"/>
    <property type="match status" value="1"/>
</dbReference>
<evidence type="ECO:0000313" key="6">
    <source>
        <dbReference type="EMBL" id="STQ90453.1"/>
    </source>
</evidence>
<dbReference type="SUPFAM" id="SSF46785">
    <property type="entry name" value="Winged helix' DNA-binding domain"/>
    <property type="match status" value="1"/>
</dbReference>
<evidence type="ECO:0000256" key="2">
    <source>
        <dbReference type="ARBA" id="ARBA00023015"/>
    </source>
</evidence>
<accession>A0A377Q6A2</accession>
<dbReference type="PROSITE" id="PS50931">
    <property type="entry name" value="HTH_LYSR"/>
    <property type="match status" value="1"/>
</dbReference>
<feature type="domain" description="HTH lysR-type" evidence="5">
    <location>
        <begin position="3"/>
        <end position="60"/>
    </location>
</feature>
<reference evidence="7 9" key="2">
    <citation type="submission" date="2019-03" db="EMBL/GenBank/DDBJ databases">
        <title>Genomic Encyclopedia of Type Strains, Phase IV (KMG-IV): sequencing the most valuable type-strain genomes for metagenomic binning, comparative biology and taxonomic classification.</title>
        <authorList>
            <person name="Goeker M."/>
        </authorList>
    </citation>
    <scope>NUCLEOTIDE SEQUENCE [LARGE SCALE GENOMIC DNA]</scope>
    <source>
        <strain evidence="7 9">DSM 3764</strain>
    </source>
</reference>
<keyword evidence="2" id="KW-0805">Transcription regulation</keyword>
<dbReference type="PANTHER" id="PTHR30126">
    <property type="entry name" value="HTH-TYPE TRANSCRIPTIONAL REGULATOR"/>
    <property type="match status" value="1"/>
</dbReference>
<dbReference type="InterPro" id="IPR036390">
    <property type="entry name" value="WH_DNA-bd_sf"/>
</dbReference>
<dbReference type="EMBL" id="SMBT01000005">
    <property type="protein sequence ID" value="TCU87121.1"/>
    <property type="molecule type" value="Genomic_DNA"/>
</dbReference>
<keyword evidence="9" id="KW-1185">Reference proteome</keyword>
<dbReference type="GO" id="GO:0003700">
    <property type="term" value="F:DNA-binding transcription factor activity"/>
    <property type="evidence" value="ECO:0007669"/>
    <property type="project" value="InterPro"/>
</dbReference>
<evidence type="ECO:0000313" key="9">
    <source>
        <dbReference type="Proteomes" id="UP000295794"/>
    </source>
</evidence>
<dbReference type="PRINTS" id="PR00039">
    <property type="entry name" value="HTHLYSR"/>
</dbReference>
<organism evidence="6 8">
    <name type="scientific">Iodobacter fluviatilis</name>
    <dbReference type="NCBI Taxonomy" id="537"/>
    <lineage>
        <taxon>Bacteria</taxon>
        <taxon>Pseudomonadati</taxon>
        <taxon>Pseudomonadota</taxon>
        <taxon>Betaproteobacteria</taxon>
        <taxon>Neisseriales</taxon>
        <taxon>Chitinibacteraceae</taxon>
        <taxon>Iodobacter</taxon>
    </lineage>
</organism>
<evidence type="ECO:0000256" key="1">
    <source>
        <dbReference type="ARBA" id="ARBA00009437"/>
    </source>
</evidence>
<dbReference type="Proteomes" id="UP000295794">
    <property type="component" value="Unassembled WGS sequence"/>
</dbReference>
<dbReference type="AlphaFoldDB" id="A0A377Q6A2"/>
<dbReference type="Pfam" id="PF00126">
    <property type="entry name" value="HTH_1"/>
    <property type="match status" value="1"/>
</dbReference>
<dbReference type="InterPro" id="IPR005119">
    <property type="entry name" value="LysR_subst-bd"/>
</dbReference>